<keyword evidence="2" id="KW-1185">Reference proteome</keyword>
<organism evidence="2">
    <name type="scientific">Spathaspora passalidarum (strain NRRL Y-27907 / 11-Y1)</name>
    <dbReference type="NCBI Taxonomy" id="619300"/>
    <lineage>
        <taxon>Eukaryota</taxon>
        <taxon>Fungi</taxon>
        <taxon>Dikarya</taxon>
        <taxon>Ascomycota</taxon>
        <taxon>Saccharomycotina</taxon>
        <taxon>Pichiomycetes</taxon>
        <taxon>Debaryomycetaceae</taxon>
        <taxon>Spathaspora</taxon>
    </lineage>
</organism>
<protein>
    <submittedName>
        <fullName evidence="1">Uncharacterized protein</fullName>
    </submittedName>
</protein>
<evidence type="ECO:0000313" key="1">
    <source>
        <dbReference type="EMBL" id="EGW34499.1"/>
    </source>
</evidence>
<dbReference type="InParanoid" id="G3AIT3"/>
<dbReference type="eggNOG" id="ENOG502R9MD">
    <property type="taxonomic scope" value="Eukaryota"/>
</dbReference>
<dbReference type="OrthoDB" id="4096032at2759"/>
<evidence type="ECO:0000313" key="2">
    <source>
        <dbReference type="Proteomes" id="UP000000709"/>
    </source>
</evidence>
<accession>G3AIT3</accession>
<gene>
    <name evidence="1" type="ORF">SPAPADRAFT_135095</name>
</gene>
<dbReference type="OMA" id="DMHRLQN"/>
<dbReference type="HOGENOM" id="CLU_020419_0_0_1"/>
<dbReference type="EMBL" id="GL996500">
    <property type="protein sequence ID" value="EGW34499.1"/>
    <property type="molecule type" value="Genomic_DNA"/>
</dbReference>
<sequence>MDTSEDSGEDASIPSEEEVAYLRSDIESNERLLLSSARQNPLNVNTLILPPYPLPTTTPSHNRYSRARTSSRPLPWLASVSGIPLRRQNAIRGGVGRHHYRRYNPQTETSSTQPEIAEGEDKYLKELSALGEDNNSRLKKLLSLEAEELHKDIVEVYKAIKSISTFQGESPLFFKNNYEYSKKFRILFFAKLNRAKFQSDQPGLPNLEFAMDSYLKKRRNKSLFLNVKPTIAPPPKSKLFKKPLKKKRRIHRYQDTSVKRQKIAAGSKPQETHLLFNSKLSLSKSEKETILSCLPSSYMQSGSSFAISMTSQPTPLQQGNLVFTNVTGPELNGVFNFESSKQPGMTDLHCMLLKLHSFIKYFCGFTDNSLPRNKILVRKLNVLDRISVDPKIKYVSQLKYPEVNVPFSGHLIDFNKYDLRFMESGRFGARERSNRVRLQLGEWMKMSPFIQFKENYFISFLHELEDNLKHFRTIRAKKEQKSEALHLTKQFKANLFQLTKDFGFINSRNNSSIPFLDEQSSRKQGKYRDGFLEDWDRSLAHRLCEVITSNDSSTLLNVQLNYVLFVIKVDLSKLLDEYILFIFDHVDVSSEDRVEYINKYKNVYNSIFRDEHQRQMKERDTTPPPVATLLGSIDRKMGQIEVHNTVPNMYYREPGAKYMTNIIMTRHSPVTLTDYGSRNTYVYDDFEVFNSEESTLPVPANSRSFNTRSGYVENDDSIETKLVGSSKFVNKGNPVCGMV</sequence>
<dbReference type="RefSeq" id="XP_007374083.1">
    <property type="nucleotide sequence ID" value="XM_007374021.1"/>
</dbReference>
<proteinExistence type="predicted"/>
<dbReference type="GeneID" id="18869865"/>
<dbReference type="Proteomes" id="UP000000709">
    <property type="component" value="Unassembled WGS sequence"/>
</dbReference>
<reference evidence="1 2" key="1">
    <citation type="journal article" date="2011" name="Proc. Natl. Acad. Sci. U.S.A.">
        <title>Comparative genomics of xylose-fermenting fungi for enhanced biofuel production.</title>
        <authorList>
            <person name="Wohlbach D.J."/>
            <person name="Kuo A."/>
            <person name="Sato T.K."/>
            <person name="Potts K.M."/>
            <person name="Salamov A.A."/>
            <person name="LaButti K.M."/>
            <person name="Sun H."/>
            <person name="Clum A."/>
            <person name="Pangilinan J.L."/>
            <person name="Lindquist E.A."/>
            <person name="Lucas S."/>
            <person name="Lapidus A."/>
            <person name="Jin M."/>
            <person name="Gunawan C."/>
            <person name="Balan V."/>
            <person name="Dale B.E."/>
            <person name="Jeffries T.W."/>
            <person name="Zinkel R."/>
            <person name="Barry K.W."/>
            <person name="Grigoriev I.V."/>
            <person name="Gasch A.P."/>
        </authorList>
    </citation>
    <scope>NUCLEOTIDE SEQUENCE [LARGE SCALE GENOMIC DNA]</scope>
    <source>
        <strain evidence="2">NRRL Y-27907 / 11-Y1</strain>
    </source>
</reference>
<dbReference type="KEGG" id="spaa:SPAPADRAFT_135095"/>
<name>G3AIT3_SPAPN</name>
<dbReference type="AlphaFoldDB" id="G3AIT3"/>